<proteinExistence type="predicted"/>
<evidence type="ECO:0000256" key="1">
    <source>
        <dbReference type="SAM" id="MobiDB-lite"/>
    </source>
</evidence>
<keyword evidence="2" id="KW-0812">Transmembrane</keyword>
<evidence type="ECO:0000313" key="3">
    <source>
        <dbReference type="EMBL" id="KOG10281.1"/>
    </source>
</evidence>
<dbReference type="AlphaFoldDB" id="A0A0L8J9H9"/>
<dbReference type="InterPro" id="IPR046291">
    <property type="entry name" value="DUF6328"/>
</dbReference>
<accession>A0A0L8J9H9</accession>
<dbReference type="Pfam" id="PF19853">
    <property type="entry name" value="DUF6328"/>
    <property type="match status" value="1"/>
</dbReference>
<dbReference type="OrthoDB" id="3625784at2"/>
<keyword evidence="2" id="KW-1133">Transmembrane helix</keyword>
<feature type="transmembrane region" description="Helical" evidence="2">
    <location>
        <begin position="74"/>
        <end position="97"/>
    </location>
</feature>
<feature type="transmembrane region" description="Helical" evidence="2">
    <location>
        <begin position="117"/>
        <end position="141"/>
    </location>
</feature>
<reference evidence="3 4" key="1">
    <citation type="submission" date="2015-06" db="EMBL/GenBank/DDBJ databases">
        <authorList>
            <person name="Hoefler B.C."/>
            <person name="Straight P.D."/>
        </authorList>
    </citation>
    <scope>NUCLEOTIDE SEQUENCE [LARGE SCALE GENOMIC DNA]</scope>
    <source>
        <strain evidence="3 4">NRRL 3427</strain>
    </source>
</reference>
<dbReference type="RefSeq" id="WP_051787601.1">
    <property type="nucleotide sequence ID" value="NZ_LGUP01000394.1"/>
</dbReference>
<keyword evidence="2" id="KW-0472">Membrane</keyword>
<sequence length="179" mass="19700">MSVEPVHHHDTTEGESGRAAGQIDTPEAQAKFDKAYAELLQEVRVAQTGVQFLLGFLMTLAFSPRFPEISTAQAYQYVFTLVMAFAAATLLTAPAPFHRVVFRHGLKHRLLSLSHGFALGGLVLLMLSMSSALLLTVAVVLGPNQSALIAAVIFSGMAWLWFGLPMWQRLRHGRLSKRR</sequence>
<evidence type="ECO:0008006" key="5">
    <source>
        <dbReference type="Google" id="ProtNLM"/>
    </source>
</evidence>
<dbReference type="EMBL" id="LGUP01000394">
    <property type="protein sequence ID" value="KOG10281.1"/>
    <property type="molecule type" value="Genomic_DNA"/>
</dbReference>
<dbReference type="PATRIC" id="fig|1938.6.peg.7714"/>
<comment type="caution">
    <text evidence="3">The sequence shown here is derived from an EMBL/GenBank/DDBJ whole genome shotgun (WGS) entry which is preliminary data.</text>
</comment>
<protein>
    <recommendedName>
        <fullName evidence="5">Integral membrane protein</fullName>
    </recommendedName>
</protein>
<gene>
    <name evidence="3" type="ORF">ADK34_35725</name>
</gene>
<feature type="compositionally biased region" description="Basic and acidic residues" evidence="1">
    <location>
        <begin position="1"/>
        <end position="16"/>
    </location>
</feature>
<feature type="transmembrane region" description="Helical" evidence="2">
    <location>
        <begin position="147"/>
        <end position="167"/>
    </location>
</feature>
<dbReference type="Proteomes" id="UP000037023">
    <property type="component" value="Unassembled WGS sequence"/>
</dbReference>
<evidence type="ECO:0000256" key="2">
    <source>
        <dbReference type="SAM" id="Phobius"/>
    </source>
</evidence>
<organism evidence="3 4">
    <name type="scientific">Streptomyces viridochromogenes</name>
    <dbReference type="NCBI Taxonomy" id="1938"/>
    <lineage>
        <taxon>Bacteria</taxon>
        <taxon>Bacillati</taxon>
        <taxon>Actinomycetota</taxon>
        <taxon>Actinomycetes</taxon>
        <taxon>Kitasatosporales</taxon>
        <taxon>Streptomycetaceae</taxon>
        <taxon>Streptomyces</taxon>
    </lineage>
</organism>
<evidence type="ECO:0000313" key="4">
    <source>
        <dbReference type="Proteomes" id="UP000037023"/>
    </source>
</evidence>
<name>A0A0L8J9H9_STRVR</name>
<feature type="region of interest" description="Disordered" evidence="1">
    <location>
        <begin position="1"/>
        <end position="22"/>
    </location>
</feature>